<dbReference type="EMBL" id="BART01019648">
    <property type="protein sequence ID" value="GAG94507.1"/>
    <property type="molecule type" value="Genomic_DNA"/>
</dbReference>
<accession>X1CNJ2</accession>
<evidence type="ECO:0000313" key="2">
    <source>
        <dbReference type="EMBL" id="GAG94507.1"/>
    </source>
</evidence>
<evidence type="ECO:0000256" key="1">
    <source>
        <dbReference type="SAM" id="MobiDB-lite"/>
    </source>
</evidence>
<protein>
    <submittedName>
        <fullName evidence="2">Uncharacterized protein</fullName>
    </submittedName>
</protein>
<proteinExistence type="predicted"/>
<reference evidence="2" key="1">
    <citation type="journal article" date="2014" name="Front. Microbiol.">
        <title>High frequency of phylogenetically diverse reductive dehalogenase-homologous genes in deep subseafloor sedimentary metagenomes.</title>
        <authorList>
            <person name="Kawai M."/>
            <person name="Futagami T."/>
            <person name="Toyoda A."/>
            <person name="Takaki Y."/>
            <person name="Nishi S."/>
            <person name="Hori S."/>
            <person name="Arai W."/>
            <person name="Tsubouchi T."/>
            <person name="Morono Y."/>
            <person name="Uchiyama I."/>
            <person name="Ito T."/>
            <person name="Fujiyama A."/>
            <person name="Inagaki F."/>
            <person name="Takami H."/>
        </authorList>
    </citation>
    <scope>NUCLEOTIDE SEQUENCE</scope>
    <source>
        <strain evidence="2">Expedition CK06-06</strain>
    </source>
</reference>
<comment type="caution">
    <text evidence="2">The sequence shown here is derived from an EMBL/GenBank/DDBJ whole genome shotgun (WGS) entry which is preliminary data.</text>
</comment>
<feature type="region of interest" description="Disordered" evidence="1">
    <location>
        <begin position="104"/>
        <end position="135"/>
    </location>
</feature>
<gene>
    <name evidence="2" type="ORF">S01H4_36715</name>
</gene>
<dbReference type="AlphaFoldDB" id="X1CNJ2"/>
<organism evidence="2">
    <name type="scientific">marine sediment metagenome</name>
    <dbReference type="NCBI Taxonomy" id="412755"/>
    <lineage>
        <taxon>unclassified sequences</taxon>
        <taxon>metagenomes</taxon>
        <taxon>ecological metagenomes</taxon>
    </lineage>
</organism>
<name>X1CNJ2_9ZZZZ</name>
<sequence length="135" mass="13514">MGETLRSAYPPEDVAGIICAIADNQRPHIKQFIADEGIPMLAAIGSKDVASNARGGKSVLASAVGDLGGGAAGLQGLAALVAKPGKSSGIGDLMQYLPMIQQFMASQQSSQSPPTNGGPQAPTGNYHVGGKLGGN</sequence>